<name>A0A3E4ULK8_BACSE</name>
<sequence length="94" mass="10875">MNHIQLNFNVNNQNINFDVDAVYAQFCQGNNNIQICLNIGCLIEDIDKFVCLLIQKIQDDKFVQYSQAKRNICFGSNFKNQPVVLSIIYDLINE</sequence>
<proteinExistence type="predicted"/>
<dbReference type="AlphaFoldDB" id="A0A3E4ULK8"/>
<accession>A0A3E4ULK8</accession>
<evidence type="ECO:0000313" key="1">
    <source>
        <dbReference type="EMBL" id="RGM11277.1"/>
    </source>
</evidence>
<dbReference type="RefSeq" id="WP_117742278.1">
    <property type="nucleotide sequence ID" value="NZ_QSSV01000019.1"/>
</dbReference>
<evidence type="ECO:0000313" key="2">
    <source>
        <dbReference type="Proteomes" id="UP000261223"/>
    </source>
</evidence>
<protein>
    <submittedName>
        <fullName evidence="1">Uncharacterized protein</fullName>
    </submittedName>
</protein>
<gene>
    <name evidence="1" type="ORF">DXC34_14120</name>
</gene>
<comment type="caution">
    <text evidence="1">The sequence shown here is derived from an EMBL/GenBank/DDBJ whole genome shotgun (WGS) entry which is preliminary data.</text>
</comment>
<organism evidence="1 2">
    <name type="scientific">Bacteroides stercoris</name>
    <dbReference type="NCBI Taxonomy" id="46506"/>
    <lineage>
        <taxon>Bacteria</taxon>
        <taxon>Pseudomonadati</taxon>
        <taxon>Bacteroidota</taxon>
        <taxon>Bacteroidia</taxon>
        <taxon>Bacteroidales</taxon>
        <taxon>Bacteroidaceae</taxon>
        <taxon>Bacteroides</taxon>
    </lineage>
</organism>
<dbReference type="EMBL" id="QSSV01000019">
    <property type="protein sequence ID" value="RGM11277.1"/>
    <property type="molecule type" value="Genomic_DNA"/>
</dbReference>
<dbReference type="Proteomes" id="UP000261223">
    <property type="component" value="Unassembled WGS sequence"/>
</dbReference>
<reference evidence="1 2" key="1">
    <citation type="submission" date="2018-08" db="EMBL/GenBank/DDBJ databases">
        <title>A genome reference for cultivated species of the human gut microbiota.</title>
        <authorList>
            <person name="Zou Y."/>
            <person name="Xue W."/>
            <person name="Luo G."/>
        </authorList>
    </citation>
    <scope>NUCLEOTIDE SEQUENCE [LARGE SCALE GENOMIC DNA]</scope>
    <source>
        <strain evidence="1 2">TF03-6</strain>
    </source>
</reference>